<reference evidence="4" key="1">
    <citation type="journal article" date="2019" name="Int. J. Syst. Evol. Microbiol.">
        <title>The Global Catalogue of Microorganisms (GCM) 10K type strain sequencing project: providing services to taxonomists for standard genome sequencing and annotation.</title>
        <authorList>
            <consortium name="The Broad Institute Genomics Platform"/>
            <consortium name="The Broad Institute Genome Sequencing Center for Infectious Disease"/>
            <person name="Wu L."/>
            <person name="Ma J."/>
        </authorList>
    </citation>
    <scope>NUCLEOTIDE SEQUENCE [LARGE SCALE GENOMIC DNA]</scope>
    <source>
        <strain evidence="4">CCUG 57942</strain>
    </source>
</reference>
<name>A0ABW4Z6U3_9BACT</name>
<dbReference type="InterPro" id="IPR013424">
    <property type="entry name" value="Ice-binding_C"/>
</dbReference>
<dbReference type="NCBIfam" id="TIGR02595">
    <property type="entry name" value="PEP_CTERM"/>
    <property type="match status" value="1"/>
</dbReference>
<dbReference type="EMBL" id="JBHUJB010000011">
    <property type="protein sequence ID" value="MFD2157669.1"/>
    <property type="molecule type" value="Genomic_DNA"/>
</dbReference>
<accession>A0ABW4Z6U3</accession>
<organism evidence="3 4">
    <name type="scientific">Rubritalea tangerina</name>
    <dbReference type="NCBI Taxonomy" id="430798"/>
    <lineage>
        <taxon>Bacteria</taxon>
        <taxon>Pseudomonadati</taxon>
        <taxon>Verrucomicrobiota</taxon>
        <taxon>Verrucomicrobiia</taxon>
        <taxon>Verrucomicrobiales</taxon>
        <taxon>Rubritaleaceae</taxon>
        <taxon>Rubritalea</taxon>
    </lineage>
</organism>
<proteinExistence type="predicted"/>
<evidence type="ECO:0000259" key="2">
    <source>
        <dbReference type="Pfam" id="PF07589"/>
    </source>
</evidence>
<dbReference type="SUPFAM" id="SSF49899">
    <property type="entry name" value="Concanavalin A-like lectins/glucanases"/>
    <property type="match status" value="1"/>
</dbReference>
<feature type="chain" id="PRO_5046715546" evidence="1">
    <location>
        <begin position="21"/>
        <end position="247"/>
    </location>
</feature>
<gene>
    <name evidence="3" type="ORF">ACFSW8_02025</name>
</gene>
<evidence type="ECO:0000313" key="4">
    <source>
        <dbReference type="Proteomes" id="UP001597389"/>
    </source>
</evidence>
<dbReference type="RefSeq" id="WP_377177307.1">
    <property type="nucleotide sequence ID" value="NZ_JBHUJB010000011.1"/>
</dbReference>
<dbReference type="Pfam" id="PF07589">
    <property type="entry name" value="PEP-CTERM"/>
    <property type="match status" value="1"/>
</dbReference>
<evidence type="ECO:0000256" key="1">
    <source>
        <dbReference type="SAM" id="SignalP"/>
    </source>
</evidence>
<sequence length="247" mass="25616">MNTTTKTFISLVATASLTQAASLVDITFSDLADGDLTNGTTITNTSGTNGLWDGGTATVSSGTVDTSTNDGYINYASGHGLVMDLSGSNAYTFTAQITIQDLTANTGVFGQINSWTSDNSEYWMRLTSAEDYQILLRDSTGTQIVHTFDTSAALIFGVEHTLSLVIDGTTAEAFVDGNSQGTVSTTTLTGGTIGTAGDRAVIGAYNSTAGNRFDGIANSYSITSVPEPSSTALLGLAGLALILRRRK</sequence>
<feature type="signal peptide" evidence="1">
    <location>
        <begin position="1"/>
        <end position="20"/>
    </location>
</feature>
<keyword evidence="4" id="KW-1185">Reference proteome</keyword>
<dbReference type="Gene3D" id="2.60.120.560">
    <property type="entry name" value="Exo-inulinase, domain 1"/>
    <property type="match status" value="1"/>
</dbReference>
<dbReference type="InterPro" id="IPR013320">
    <property type="entry name" value="ConA-like_dom_sf"/>
</dbReference>
<comment type="caution">
    <text evidence="3">The sequence shown here is derived from an EMBL/GenBank/DDBJ whole genome shotgun (WGS) entry which is preliminary data.</text>
</comment>
<feature type="domain" description="Ice-binding protein C-terminal" evidence="2">
    <location>
        <begin position="224"/>
        <end position="246"/>
    </location>
</feature>
<evidence type="ECO:0000313" key="3">
    <source>
        <dbReference type="EMBL" id="MFD2157669.1"/>
    </source>
</evidence>
<keyword evidence="1" id="KW-0732">Signal</keyword>
<dbReference type="Proteomes" id="UP001597389">
    <property type="component" value="Unassembled WGS sequence"/>
</dbReference>
<protein>
    <submittedName>
        <fullName evidence="3">PEP-CTERM sorting domain-containing protein</fullName>
    </submittedName>
</protein>